<reference evidence="20 21" key="1">
    <citation type="submission" date="2020-05" db="EMBL/GenBank/DDBJ databases">
        <title>Distinct polysaccharide utilization as determinants for interspecies competition between intestinal Prevotella spp.</title>
        <authorList>
            <person name="Galvez E.J.C."/>
            <person name="Iljazovic A."/>
            <person name="Strowig T."/>
        </authorList>
    </citation>
    <scope>NUCLEOTIDE SEQUENCE [LARGE SCALE GENOMIC DNA]</scope>
    <source>
        <strain evidence="20 21">PROD</strain>
    </source>
</reference>
<comment type="pathway">
    <text evidence="4 18">Cofactor biosynthesis; riboflavin biosynthesis; 2-hydroxy-3-oxobutyl phosphate from D-ribulose 5-phosphate: step 1/1.</text>
</comment>
<evidence type="ECO:0000256" key="15">
    <source>
        <dbReference type="ARBA" id="ARBA00023239"/>
    </source>
</evidence>
<feature type="active site" description="Proton acceptor; for GTP cyclohydrolase activity" evidence="18">
    <location>
        <position position="332"/>
    </location>
</feature>
<keyword evidence="9 18" id="KW-0547">Nucleotide-binding</keyword>
<dbReference type="InterPro" id="IPR016299">
    <property type="entry name" value="Riboflavin_synth_RibBA"/>
</dbReference>
<evidence type="ECO:0000256" key="5">
    <source>
        <dbReference type="ARBA" id="ARBA00005520"/>
    </source>
</evidence>
<evidence type="ECO:0000313" key="20">
    <source>
        <dbReference type="EMBL" id="NPE15219.1"/>
    </source>
</evidence>
<dbReference type="InterPro" id="IPR036144">
    <property type="entry name" value="RibA-like_sf"/>
</dbReference>
<dbReference type="PIRSF" id="PIRSF001259">
    <property type="entry name" value="RibA"/>
    <property type="match status" value="1"/>
</dbReference>
<comment type="catalytic activity">
    <reaction evidence="17 18">
        <text>GTP + 4 H2O = 2,5-diamino-6-hydroxy-4-(5-phosphoribosylamino)-pyrimidine + formate + 2 phosphate + 3 H(+)</text>
        <dbReference type="Rhea" id="RHEA:23704"/>
        <dbReference type="ChEBI" id="CHEBI:15377"/>
        <dbReference type="ChEBI" id="CHEBI:15378"/>
        <dbReference type="ChEBI" id="CHEBI:15740"/>
        <dbReference type="ChEBI" id="CHEBI:37565"/>
        <dbReference type="ChEBI" id="CHEBI:43474"/>
        <dbReference type="ChEBI" id="CHEBI:58614"/>
        <dbReference type="EC" id="3.5.4.25"/>
    </reaction>
</comment>
<feature type="binding site" evidence="18">
    <location>
        <begin position="298"/>
        <end position="300"/>
    </location>
    <ligand>
        <name>GTP</name>
        <dbReference type="ChEBI" id="CHEBI:37565"/>
    </ligand>
</feature>
<evidence type="ECO:0000256" key="1">
    <source>
        <dbReference type="ARBA" id="ARBA00000141"/>
    </source>
</evidence>
<evidence type="ECO:0000313" key="21">
    <source>
        <dbReference type="Proteomes" id="UP001193734"/>
    </source>
</evidence>
<accession>A0ABX2AX21</accession>
<dbReference type="PANTHER" id="PTHR21327">
    <property type="entry name" value="GTP CYCLOHYDROLASE II-RELATED"/>
    <property type="match status" value="1"/>
</dbReference>
<dbReference type="RefSeq" id="WP_172178065.1">
    <property type="nucleotide sequence ID" value="NZ_CASGIA010000033.1"/>
</dbReference>
<dbReference type="HAMAP" id="MF_01283">
    <property type="entry name" value="RibBA"/>
    <property type="match status" value="1"/>
</dbReference>
<feature type="binding site" evidence="18">
    <location>
        <position position="31"/>
    </location>
    <ligand>
        <name>Mg(2+)</name>
        <dbReference type="ChEBI" id="CHEBI:18420"/>
        <label>1</label>
    </ligand>
</feature>
<feature type="binding site" evidence="18">
    <location>
        <position position="273"/>
    </location>
    <ligand>
        <name>Zn(2+)</name>
        <dbReference type="ChEBI" id="CHEBI:29105"/>
        <note>catalytic</note>
    </ligand>
</feature>
<evidence type="ECO:0000256" key="13">
    <source>
        <dbReference type="ARBA" id="ARBA00023134"/>
    </source>
</evidence>
<feature type="binding site" evidence="18">
    <location>
        <position position="320"/>
    </location>
    <ligand>
        <name>GTP</name>
        <dbReference type="ChEBI" id="CHEBI:37565"/>
    </ligand>
</feature>
<feature type="active site" description="Nucleophile; for GTP cyclohydrolase activity" evidence="18">
    <location>
        <position position="334"/>
    </location>
</feature>
<dbReference type="SUPFAM" id="SSF142695">
    <property type="entry name" value="RibA-like"/>
    <property type="match status" value="1"/>
</dbReference>
<comment type="catalytic activity">
    <reaction evidence="1 18">
        <text>D-ribulose 5-phosphate = (2S)-2-hydroxy-3-oxobutyl phosphate + formate + H(+)</text>
        <dbReference type="Rhea" id="RHEA:18457"/>
        <dbReference type="ChEBI" id="CHEBI:15378"/>
        <dbReference type="ChEBI" id="CHEBI:15740"/>
        <dbReference type="ChEBI" id="CHEBI:58121"/>
        <dbReference type="ChEBI" id="CHEBI:58830"/>
        <dbReference type="EC" id="4.1.99.12"/>
    </reaction>
</comment>
<evidence type="ECO:0000256" key="12">
    <source>
        <dbReference type="ARBA" id="ARBA00022842"/>
    </source>
</evidence>
<keyword evidence="14 18" id="KW-0464">Manganese</keyword>
<keyword evidence="7 18" id="KW-0686">Riboflavin biosynthesis</keyword>
<protein>
    <recommendedName>
        <fullName evidence="18">Riboflavin biosynthesis protein RibBA</fullName>
    </recommendedName>
    <domain>
        <recommendedName>
            <fullName evidence="18">3,4-dihydroxy-2-butanone 4-phosphate synthase</fullName>
            <shortName evidence="18">DHBP synthase</shortName>
            <ecNumber evidence="18">4.1.99.12</ecNumber>
        </recommendedName>
    </domain>
    <domain>
        <recommendedName>
            <fullName evidence="18">GTP cyclohydrolase-2</fullName>
            <ecNumber evidence="18">3.5.4.25</ecNumber>
        </recommendedName>
        <alternativeName>
            <fullName evidence="18">GTP cyclohydrolase II</fullName>
        </alternativeName>
    </domain>
</protein>
<evidence type="ECO:0000256" key="7">
    <source>
        <dbReference type="ARBA" id="ARBA00022619"/>
    </source>
</evidence>
<feature type="binding site" evidence="18">
    <location>
        <position position="271"/>
    </location>
    <ligand>
        <name>Zn(2+)</name>
        <dbReference type="ChEBI" id="CHEBI:29105"/>
        <note>catalytic</note>
    </ligand>
</feature>
<dbReference type="InterPro" id="IPR032677">
    <property type="entry name" value="GTP_cyclohydro_II"/>
</dbReference>
<comment type="pathway">
    <text evidence="3 18">Cofactor biosynthesis; riboflavin biosynthesis; 5-amino-6-(D-ribitylamino)uracil from GTP: step 1/4.</text>
</comment>
<dbReference type="EMBL" id="JABKKE010000031">
    <property type="protein sequence ID" value="NPE15219.1"/>
    <property type="molecule type" value="Genomic_DNA"/>
</dbReference>
<dbReference type="InterPro" id="IPR000422">
    <property type="entry name" value="DHBP_synthase_RibB"/>
</dbReference>
<dbReference type="Gene3D" id="3.40.50.10990">
    <property type="entry name" value="GTP cyclohydrolase II"/>
    <property type="match status" value="1"/>
</dbReference>
<feature type="binding site" evidence="18">
    <location>
        <position position="355"/>
    </location>
    <ligand>
        <name>GTP</name>
        <dbReference type="ChEBI" id="CHEBI:37565"/>
    </ligand>
</feature>
<dbReference type="GO" id="GO:0003935">
    <property type="term" value="F:GTP cyclohydrolase II activity"/>
    <property type="evidence" value="ECO:0007669"/>
    <property type="project" value="UniProtKB-EC"/>
</dbReference>
<dbReference type="SUPFAM" id="SSF55821">
    <property type="entry name" value="YrdC/RibB"/>
    <property type="match status" value="1"/>
</dbReference>
<feature type="binding site" evidence="18">
    <location>
        <begin position="255"/>
        <end position="259"/>
    </location>
    <ligand>
        <name>GTP</name>
        <dbReference type="ChEBI" id="CHEBI:37565"/>
    </ligand>
</feature>
<dbReference type="InterPro" id="IPR000926">
    <property type="entry name" value="RibA"/>
</dbReference>
<evidence type="ECO:0000256" key="4">
    <source>
        <dbReference type="ARBA" id="ARBA00004904"/>
    </source>
</evidence>
<dbReference type="Gene3D" id="3.90.870.10">
    <property type="entry name" value="DHBP synthase"/>
    <property type="match status" value="1"/>
</dbReference>
<feature type="binding site" evidence="18">
    <location>
        <position position="35"/>
    </location>
    <ligand>
        <name>D-ribulose 5-phosphate</name>
        <dbReference type="ChEBI" id="CHEBI:58121"/>
    </ligand>
</feature>
<keyword evidence="15 18" id="KW-0456">Lyase</keyword>
<feature type="binding site" evidence="18">
    <location>
        <position position="276"/>
    </location>
    <ligand>
        <name>GTP</name>
        <dbReference type="ChEBI" id="CHEBI:37565"/>
    </ligand>
</feature>
<keyword evidence="8 18" id="KW-0479">Metal-binding</keyword>
<comment type="function">
    <text evidence="18">Catalyzes the conversion of GTP to 2,5-diamino-6-ribosylamino-4(3H)-pyrimidinone 5'-phosphate (DARP), formate and pyrophosphate.</text>
</comment>
<dbReference type="NCBIfam" id="NF006803">
    <property type="entry name" value="PRK09311.1"/>
    <property type="match status" value="1"/>
</dbReference>
<dbReference type="NCBIfam" id="NF001591">
    <property type="entry name" value="PRK00393.1"/>
    <property type="match status" value="1"/>
</dbReference>
<feature type="binding site" evidence="18">
    <location>
        <begin position="143"/>
        <end position="147"/>
    </location>
    <ligand>
        <name>D-ribulose 5-phosphate</name>
        <dbReference type="ChEBI" id="CHEBI:58121"/>
    </ligand>
</feature>
<dbReference type="GO" id="GO:0008686">
    <property type="term" value="F:3,4-dihydroxy-2-butanone-4-phosphate synthase activity"/>
    <property type="evidence" value="ECO:0007669"/>
    <property type="project" value="UniProtKB-EC"/>
</dbReference>
<dbReference type="Pfam" id="PF00925">
    <property type="entry name" value="GTP_cyclohydro2"/>
    <property type="match status" value="1"/>
</dbReference>
<keyword evidence="11 18" id="KW-0862">Zinc</keyword>
<dbReference type="CDD" id="cd00641">
    <property type="entry name" value="GTP_cyclohydro2"/>
    <property type="match status" value="1"/>
</dbReference>
<dbReference type="HAMAP" id="MF_00179">
    <property type="entry name" value="RibA"/>
    <property type="match status" value="1"/>
</dbReference>
<feature type="binding site" evidence="18">
    <location>
        <position position="146"/>
    </location>
    <ligand>
        <name>Mg(2+)</name>
        <dbReference type="ChEBI" id="CHEBI:18420"/>
        <label>2</label>
    </ligand>
</feature>
<dbReference type="GeneID" id="82158684"/>
<dbReference type="InterPro" id="IPR017945">
    <property type="entry name" value="DHBP_synth_RibB-like_a/b_dom"/>
</dbReference>
<comment type="function">
    <text evidence="2 18">Catalyzes the conversion of D-ribulose 5-phosphate to formate and 3,4-dihydroxy-2-butanone 4-phosphate.</text>
</comment>
<sequence length="402" mass="44836">MPQSKLSKIEDAIADFREGKFVIVVDDEDRENEGDLIIAAEMITPEKVNFMLKHARGVLCAPVTLSRCAELDLPHQVADNTSVLGTPFTVTIDKLEGCTTGVSAADRAATIKALADPTSTPHTFGRPGHINPLYAQDNGVLRRSGHTEASIDLCKMAGLYPAAALMEIMNDDGTMARMPELQKMAEEYDLKIISIKDMIAYRLERESLIEVGNKVDMPTRYGHFKLIPFRQISNGLEHMALIKGEWTEDEPVLVRVHSSCATGDILGSMRCDCGEQLHKAMEMIEKEGKGVVIYMQQEGRGIGLMNKIAAYKLQEEGYDTVDANIHLGFKPDERDYGCGAQMLRKLGIHKMRLMTNNPVKRVGLEAYGIEIVENVPIEVTPNKYDFRYLQTKKDRMGHTLHL</sequence>
<evidence type="ECO:0000256" key="10">
    <source>
        <dbReference type="ARBA" id="ARBA00022801"/>
    </source>
</evidence>
<proteinExistence type="inferred from homology"/>
<evidence type="ECO:0000256" key="2">
    <source>
        <dbReference type="ARBA" id="ARBA00002284"/>
    </source>
</evidence>
<evidence type="ECO:0000256" key="18">
    <source>
        <dbReference type="HAMAP-Rule" id="MF_01283"/>
    </source>
</evidence>
<feature type="binding site" evidence="18">
    <location>
        <begin position="30"/>
        <end position="31"/>
    </location>
    <ligand>
        <name>D-ribulose 5-phosphate</name>
        <dbReference type="ChEBI" id="CHEBI:58121"/>
    </ligand>
</feature>
<evidence type="ECO:0000256" key="11">
    <source>
        <dbReference type="ARBA" id="ARBA00022833"/>
    </source>
</evidence>
<feature type="region of interest" description="DHBP synthase" evidence="18">
    <location>
        <begin position="1"/>
        <end position="204"/>
    </location>
</feature>
<keyword evidence="13 18" id="KW-0342">GTP-binding</keyword>
<evidence type="ECO:0000256" key="14">
    <source>
        <dbReference type="ARBA" id="ARBA00023211"/>
    </source>
</evidence>
<comment type="cofactor">
    <cofactor evidence="18">
        <name>Mg(2+)</name>
        <dbReference type="ChEBI" id="CHEBI:18420"/>
    </cofactor>
    <cofactor evidence="18">
        <name>Mn(2+)</name>
        <dbReference type="ChEBI" id="CHEBI:29035"/>
    </cofactor>
    <text evidence="18">Binds 2 divalent metal cations per subunit. Magnesium or manganese.</text>
</comment>
<feature type="site" description="Essential for DHBP synthase activity" evidence="18">
    <location>
        <position position="129"/>
    </location>
</feature>
<dbReference type="NCBIfam" id="TIGR00506">
    <property type="entry name" value="ribB"/>
    <property type="match status" value="1"/>
</dbReference>
<feature type="region of interest" description="GTP cyclohydrolase II" evidence="18">
    <location>
        <begin position="205"/>
        <end position="402"/>
    </location>
</feature>
<keyword evidence="16 18" id="KW-0511">Multifunctional enzyme</keyword>
<keyword evidence="21" id="KW-1185">Reference proteome</keyword>
<dbReference type="HAMAP" id="MF_00180">
    <property type="entry name" value="RibB"/>
    <property type="match status" value="1"/>
</dbReference>
<evidence type="ECO:0000256" key="17">
    <source>
        <dbReference type="ARBA" id="ARBA00049295"/>
    </source>
</evidence>
<dbReference type="EC" id="4.1.99.12" evidence="18"/>
<organism evidence="20 21">
    <name type="scientific">Xylanibacter rodentium</name>
    <dbReference type="NCBI Taxonomy" id="2736289"/>
    <lineage>
        <taxon>Bacteria</taxon>
        <taxon>Pseudomonadati</taxon>
        <taxon>Bacteroidota</taxon>
        <taxon>Bacteroidia</taxon>
        <taxon>Bacteroidales</taxon>
        <taxon>Prevotellaceae</taxon>
        <taxon>Xylanibacter</taxon>
    </lineage>
</organism>
<dbReference type="Pfam" id="PF00926">
    <property type="entry name" value="DHBP_synthase"/>
    <property type="match status" value="1"/>
</dbReference>
<keyword evidence="12 18" id="KW-0460">Magnesium</keyword>
<evidence type="ECO:0000256" key="16">
    <source>
        <dbReference type="ARBA" id="ARBA00023268"/>
    </source>
</evidence>
<gene>
    <name evidence="18" type="primary">ribBA</name>
    <name evidence="20" type="ORF">HPS55_12980</name>
</gene>
<evidence type="ECO:0000256" key="3">
    <source>
        <dbReference type="ARBA" id="ARBA00004853"/>
    </source>
</evidence>
<comment type="similarity">
    <text evidence="6 18">In the C-terminal section; belongs to the GTP cyclohydrolase II family.</text>
</comment>
<feature type="binding site" evidence="18">
    <location>
        <position position="167"/>
    </location>
    <ligand>
        <name>D-ribulose 5-phosphate</name>
        <dbReference type="ChEBI" id="CHEBI:58121"/>
    </ligand>
</feature>
<comment type="similarity">
    <text evidence="5 18">In the N-terminal section; belongs to the DHBP synthase family.</text>
</comment>
<keyword evidence="10 18" id="KW-0378">Hydrolase</keyword>
<dbReference type="EC" id="3.5.4.25" evidence="18"/>
<feature type="binding site" evidence="18">
    <location>
        <position position="260"/>
    </location>
    <ligand>
        <name>Zn(2+)</name>
        <dbReference type="ChEBI" id="CHEBI:29105"/>
        <note>catalytic</note>
    </ligand>
</feature>
<evidence type="ECO:0000256" key="9">
    <source>
        <dbReference type="ARBA" id="ARBA00022741"/>
    </source>
</evidence>
<comment type="caution">
    <text evidence="20">The sequence shown here is derived from an EMBL/GenBank/DDBJ whole genome shotgun (WGS) entry which is preliminary data.</text>
</comment>
<dbReference type="PANTHER" id="PTHR21327:SF18">
    <property type="entry name" value="3,4-DIHYDROXY-2-BUTANONE 4-PHOSPHATE SYNTHASE"/>
    <property type="match status" value="1"/>
</dbReference>
<evidence type="ECO:0000256" key="8">
    <source>
        <dbReference type="ARBA" id="ARBA00022723"/>
    </source>
</evidence>
<feature type="domain" description="GTP cyclohydrolase II" evidence="19">
    <location>
        <begin position="214"/>
        <end position="376"/>
    </location>
</feature>
<feature type="binding site" evidence="18">
    <location>
        <position position="31"/>
    </location>
    <ligand>
        <name>Mg(2+)</name>
        <dbReference type="ChEBI" id="CHEBI:18420"/>
        <label>2</label>
    </ligand>
</feature>
<evidence type="ECO:0000259" key="19">
    <source>
        <dbReference type="Pfam" id="PF00925"/>
    </source>
</evidence>
<dbReference type="NCBIfam" id="TIGR00505">
    <property type="entry name" value="ribA"/>
    <property type="match status" value="1"/>
</dbReference>
<name>A0ABX2AX21_9BACT</name>
<comment type="cofactor">
    <cofactor evidence="18">
        <name>Zn(2+)</name>
        <dbReference type="ChEBI" id="CHEBI:29105"/>
    </cofactor>
    <text evidence="18">Binds 1 zinc ion per subunit.</text>
</comment>
<evidence type="ECO:0000256" key="6">
    <source>
        <dbReference type="ARBA" id="ARBA00008976"/>
    </source>
</evidence>
<dbReference type="Proteomes" id="UP001193734">
    <property type="component" value="Unassembled WGS sequence"/>
</dbReference>
<feature type="binding site" evidence="18">
    <location>
        <position position="360"/>
    </location>
    <ligand>
        <name>GTP</name>
        <dbReference type="ChEBI" id="CHEBI:37565"/>
    </ligand>
</feature>
<feature type="site" description="Essential for DHBP synthase activity" evidence="18">
    <location>
        <position position="167"/>
    </location>
</feature>